<reference evidence="2 3" key="1">
    <citation type="submission" date="2024-04" db="EMBL/GenBank/DDBJ databases">
        <title>genome sequences of Mucor flavus KT1a and Helicostylum pulchrum KT1b strains isolated from the surface of a dry-aged beef.</title>
        <authorList>
            <person name="Toyotome T."/>
            <person name="Hosono M."/>
            <person name="Torimaru M."/>
            <person name="Fukuda K."/>
            <person name="Mikami N."/>
        </authorList>
    </citation>
    <scope>NUCLEOTIDE SEQUENCE [LARGE SCALE GENOMIC DNA]</scope>
    <source>
        <strain evidence="2 3">KT1a</strain>
    </source>
</reference>
<comment type="caution">
    <text evidence="2">The sequence shown here is derived from an EMBL/GenBank/DDBJ whole genome shotgun (WGS) entry which is preliminary data.</text>
</comment>
<evidence type="ECO:0000256" key="1">
    <source>
        <dbReference type="SAM" id="MobiDB-lite"/>
    </source>
</evidence>
<evidence type="ECO:0000313" key="3">
    <source>
        <dbReference type="Proteomes" id="UP001473302"/>
    </source>
</evidence>
<name>A0ABP9ZAP9_9FUNG</name>
<dbReference type="EMBL" id="BAABUK010000030">
    <property type="protein sequence ID" value="GAA5816200.1"/>
    <property type="molecule type" value="Genomic_DNA"/>
</dbReference>
<gene>
    <name evidence="2" type="ORF">MFLAVUS_009726</name>
</gene>
<sequence length="100" mass="11282">MSETSLRNLFRFVSSLFRQNEKQNTVYEPPCTAEDSDTSFESEEEVFYSCLDDDTAATYYDASDPDTSDHEPSKCESLLSLERDSSDNSSSGYDATEDDL</sequence>
<accession>A0ABP9ZAP9</accession>
<feature type="region of interest" description="Disordered" evidence="1">
    <location>
        <begin position="59"/>
        <end position="100"/>
    </location>
</feature>
<proteinExistence type="predicted"/>
<dbReference type="Proteomes" id="UP001473302">
    <property type="component" value="Unassembled WGS sequence"/>
</dbReference>
<evidence type="ECO:0000313" key="2">
    <source>
        <dbReference type="EMBL" id="GAA5816200.1"/>
    </source>
</evidence>
<keyword evidence="3" id="KW-1185">Reference proteome</keyword>
<organism evidence="2 3">
    <name type="scientific">Mucor flavus</name>
    <dbReference type="NCBI Taxonomy" id="439312"/>
    <lineage>
        <taxon>Eukaryota</taxon>
        <taxon>Fungi</taxon>
        <taxon>Fungi incertae sedis</taxon>
        <taxon>Mucoromycota</taxon>
        <taxon>Mucoromycotina</taxon>
        <taxon>Mucoromycetes</taxon>
        <taxon>Mucorales</taxon>
        <taxon>Mucorineae</taxon>
        <taxon>Mucoraceae</taxon>
        <taxon>Mucor</taxon>
    </lineage>
</organism>
<protein>
    <submittedName>
        <fullName evidence="2">Uncharacterized protein</fullName>
    </submittedName>
</protein>